<dbReference type="PANTHER" id="PTHR21462:SF2">
    <property type="entry name" value="CELL SURFACE GLYCOPROTEIN CD200 RECEPTOR 2"/>
    <property type="match status" value="1"/>
</dbReference>
<sequence length="186" mass="20073">VGNSFVFACPPRSNMTMVTWKINPKAGGHCTLGYRADQNKTDRTNCSDGMDWKFRPDQNPALEIWKVGIAHEGDYTCELVGTDGNFHEVYQLTVLVLQRTVAGPGHTKLLSPCTGGSVLPVCEAAAGKPAAQISWVLESNSTLEEEGHDDGTVTVLSKLTAYSTNMTHTTCIVFHPAGNQSKSITC</sequence>
<dbReference type="InterPro" id="IPR040012">
    <property type="entry name" value="CD200R"/>
</dbReference>
<comment type="similarity">
    <text evidence="2">Belongs to the CD200R family.</text>
</comment>
<dbReference type="STRING" id="188379.A0A091J7L3"/>
<evidence type="ECO:0000313" key="11">
    <source>
        <dbReference type="Proteomes" id="UP000053119"/>
    </source>
</evidence>
<keyword evidence="11" id="KW-1185">Reference proteome</keyword>
<feature type="domain" description="Ig-like" evidence="9">
    <location>
        <begin position="104"/>
        <end position="185"/>
    </location>
</feature>
<dbReference type="Gene3D" id="2.60.40.10">
    <property type="entry name" value="Immunoglobulins"/>
    <property type="match status" value="2"/>
</dbReference>
<keyword evidence="5" id="KW-0472">Membrane</keyword>
<keyword evidence="4" id="KW-1133">Transmembrane helix</keyword>
<feature type="non-terminal residue" evidence="10">
    <location>
        <position position="1"/>
    </location>
</feature>
<reference evidence="10 11" key="1">
    <citation type="submission" date="2014-04" db="EMBL/GenBank/DDBJ databases">
        <title>Genome evolution of avian class.</title>
        <authorList>
            <person name="Zhang G."/>
            <person name="Li C."/>
        </authorList>
    </citation>
    <scope>NUCLEOTIDE SEQUENCE [LARGE SCALE GENOMIC DNA]</scope>
    <source>
        <strain evidence="10">BGI_Z169</strain>
    </source>
</reference>
<keyword evidence="8" id="KW-0325">Glycoprotein</keyword>
<dbReference type="InterPro" id="IPR013106">
    <property type="entry name" value="Ig_V-set"/>
</dbReference>
<dbReference type="InterPro" id="IPR036179">
    <property type="entry name" value="Ig-like_dom_sf"/>
</dbReference>
<dbReference type="SUPFAM" id="SSF48726">
    <property type="entry name" value="Immunoglobulin"/>
    <property type="match status" value="2"/>
</dbReference>
<dbReference type="PANTHER" id="PTHR21462">
    <property type="entry name" value="CELL SURFACE GLYCOPROTEIN OX2 RECEPTOR PRECURSOR"/>
    <property type="match status" value="1"/>
</dbReference>
<keyword evidence="6" id="KW-1015">Disulfide bond</keyword>
<accession>A0A091J7L3</accession>
<evidence type="ECO:0000256" key="5">
    <source>
        <dbReference type="ARBA" id="ARBA00023136"/>
    </source>
</evidence>
<keyword evidence="7 10" id="KW-0675">Receptor</keyword>
<dbReference type="Pfam" id="PF07686">
    <property type="entry name" value="V-set"/>
    <property type="match status" value="1"/>
</dbReference>
<evidence type="ECO:0000256" key="3">
    <source>
        <dbReference type="ARBA" id="ARBA00022692"/>
    </source>
</evidence>
<evidence type="ECO:0000259" key="9">
    <source>
        <dbReference type="PROSITE" id="PS50835"/>
    </source>
</evidence>
<dbReference type="PROSITE" id="PS50835">
    <property type="entry name" value="IG_LIKE"/>
    <property type="match status" value="1"/>
</dbReference>
<dbReference type="GO" id="GO:0038023">
    <property type="term" value="F:signaling receptor activity"/>
    <property type="evidence" value="ECO:0007669"/>
    <property type="project" value="InterPro"/>
</dbReference>
<gene>
    <name evidence="10" type="ORF">Z169_11331</name>
</gene>
<evidence type="ECO:0000256" key="2">
    <source>
        <dbReference type="ARBA" id="ARBA00008215"/>
    </source>
</evidence>
<evidence type="ECO:0000256" key="1">
    <source>
        <dbReference type="ARBA" id="ARBA00004167"/>
    </source>
</evidence>
<evidence type="ECO:0000256" key="4">
    <source>
        <dbReference type="ARBA" id="ARBA00022989"/>
    </source>
</evidence>
<comment type="subcellular location">
    <subcellularLocation>
        <location evidence="1">Membrane</location>
        <topology evidence="1">Single-pass membrane protein</topology>
    </subcellularLocation>
</comment>
<feature type="non-terminal residue" evidence="10">
    <location>
        <position position="186"/>
    </location>
</feature>
<dbReference type="GO" id="GO:0150077">
    <property type="term" value="P:regulation of neuroinflammatory response"/>
    <property type="evidence" value="ECO:0007669"/>
    <property type="project" value="InterPro"/>
</dbReference>
<dbReference type="InterPro" id="IPR013162">
    <property type="entry name" value="CD80_C2-set"/>
</dbReference>
<dbReference type="AlphaFoldDB" id="A0A091J7L3"/>
<proteinExistence type="inferred from homology"/>
<keyword evidence="3" id="KW-0812">Transmembrane</keyword>
<name>A0A091J7L3_EGRGA</name>
<protein>
    <submittedName>
        <fullName evidence="10">Cell surface glycoprotein CD200 receptor 1-A</fullName>
    </submittedName>
</protein>
<dbReference type="GO" id="GO:0009897">
    <property type="term" value="C:external side of plasma membrane"/>
    <property type="evidence" value="ECO:0007669"/>
    <property type="project" value="TreeGrafter"/>
</dbReference>
<dbReference type="Pfam" id="PF08205">
    <property type="entry name" value="C2-set_2"/>
    <property type="match status" value="1"/>
</dbReference>
<dbReference type="Proteomes" id="UP000053119">
    <property type="component" value="Unassembled WGS sequence"/>
</dbReference>
<dbReference type="InterPro" id="IPR007110">
    <property type="entry name" value="Ig-like_dom"/>
</dbReference>
<dbReference type="EMBL" id="KK501540">
    <property type="protein sequence ID" value="KFP15725.1"/>
    <property type="molecule type" value="Genomic_DNA"/>
</dbReference>
<evidence type="ECO:0000256" key="8">
    <source>
        <dbReference type="ARBA" id="ARBA00023180"/>
    </source>
</evidence>
<organism evidence="10 11">
    <name type="scientific">Egretta garzetta</name>
    <name type="common">Little egret</name>
    <dbReference type="NCBI Taxonomy" id="188379"/>
    <lineage>
        <taxon>Eukaryota</taxon>
        <taxon>Metazoa</taxon>
        <taxon>Chordata</taxon>
        <taxon>Craniata</taxon>
        <taxon>Vertebrata</taxon>
        <taxon>Euteleostomi</taxon>
        <taxon>Archelosauria</taxon>
        <taxon>Archosauria</taxon>
        <taxon>Dinosauria</taxon>
        <taxon>Saurischia</taxon>
        <taxon>Theropoda</taxon>
        <taxon>Coelurosauria</taxon>
        <taxon>Aves</taxon>
        <taxon>Neognathae</taxon>
        <taxon>Neoaves</taxon>
        <taxon>Aequornithes</taxon>
        <taxon>Pelecaniformes</taxon>
        <taxon>Ardeidae</taxon>
        <taxon>Egretta</taxon>
    </lineage>
</organism>
<evidence type="ECO:0000256" key="6">
    <source>
        <dbReference type="ARBA" id="ARBA00023157"/>
    </source>
</evidence>
<evidence type="ECO:0000313" key="10">
    <source>
        <dbReference type="EMBL" id="KFP15725.1"/>
    </source>
</evidence>
<dbReference type="InterPro" id="IPR013783">
    <property type="entry name" value="Ig-like_fold"/>
</dbReference>
<evidence type="ECO:0000256" key="7">
    <source>
        <dbReference type="ARBA" id="ARBA00023170"/>
    </source>
</evidence>